<dbReference type="AlphaFoldDB" id="A0A645EYE6"/>
<reference evidence="1" key="1">
    <citation type="submission" date="2019-08" db="EMBL/GenBank/DDBJ databases">
        <authorList>
            <person name="Kucharzyk K."/>
            <person name="Murdoch R.W."/>
            <person name="Higgins S."/>
            <person name="Loffler F."/>
        </authorList>
    </citation>
    <scope>NUCLEOTIDE SEQUENCE</scope>
</reference>
<accession>A0A645EYE6</accession>
<organism evidence="1">
    <name type="scientific">bioreactor metagenome</name>
    <dbReference type="NCBI Taxonomy" id="1076179"/>
    <lineage>
        <taxon>unclassified sequences</taxon>
        <taxon>metagenomes</taxon>
        <taxon>ecological metagenomes</taxon>
    </lineage>
</organism>
<sequence length="61" mass="6425">MLRHPPRRLLRVGEQVGEGELRTGFPVVNLCGGQMIAAGYAGAERNCVIQADHPAAGVADV</sequence>
<name>A0A645EYE6_9ZZZZ</name>
<comment type="caution">
    <text evidence="1">The sequence shown here is derived from an EMBL/GenBank/DDBJ whole genome shotgun (WGS) entry which is preliminary data.</text>
</comment>
<protein>
    <submittedName>
        <fullName evidence="1">Uncharacterized protein</fullName>
    </submittedName>
</protein>
<proteinExistence type="predicted"/>
<gene>
    <name evidence="1" type="ORF">SDC9_154300</name>
</gene>
<evidence type="ECO:0000313" key="1">
    <source>
        <dbReference type="EMBL" id="MPN07041.1"/>
    </source>
</evidence>
<dbReference type="EMBL" id="VSSQ01052999">
    <property type="protein sequence ID" value="MPN07041.1"/>
    <property type="molecule type" value="Genomic_DNA"/>
</dbReference>